<feature type="transmembrane region" description="Helical" evidence="6">
    <location>
        <begin position="182"/>
        <end position="204"/>
    </location>
</feature>
<keyword evidence="9" id="KW-1185">Reference proteome</keyword>
<keyword evidence="5 6" id="KW-0472">Membrane</keyword>
<dbReference type="InterPro" id="IPR037185">
    <property type="entry name" value="EmrE-like"/>
</dbReference>
<feature type="transmembrane region" description="Helical" evidence="6">
    <location>
        <begin position="129"/>
        <end position="148"/>
    </location>
</feature>
<dbReference type="OrthoDB" id="17861at2157"/>
<dbReference type="GeneID" id="41331141"/>
<feature type="transmembrane region" description="Helical" evidence="6">
    <location>
        <begin position="254"/>
        <end position="272"/>
    </location>
</feature>
<feature type="domain" description="EamA" evidence="7">
    <location>
        <begin position="16"/>
        <end position="145"/>
    </location>
</feature>
<feature type="transmembrane region" description="Helical" evidence="6">
    <location>
        <begin position="278"/>
        <end position="295"/>
    </location>
</feature>
<feature type="transmembrane region" description="Helical" evidence="6">
    <location>
        <begin position="45"/>
        <end position="64"/>
    </location>
</feature>
<feature type="transmembrane region" description="Helical" evidence="6">
    <location>
        <begin position="103"/>
        <end position="122"/>
    </location>
</feature>
<dbReference type="KEGG" id="psyt:DSAG12_03172"/>
<dbReference type="Pfam" id="PF00892">
    <property type="entry name" value="EamA"/>
    <property type="match status" value="2"/>
</dbReference>
<proteinExistence type="predicted"/>
<dbReference type="PANTHER" id="PTHR42920:SF5">
    <property type="entry name" value="EAMA DOMAIN-CONTAINING PROTEIN"/>
    <property type="match status" value="1"/>
</dbReference>
<feature type="domain" description="EamA" evidence="7">
    <location>
        <begin position="154"/>
        <end position="294"/>
    </location>
</feature>
<evidence type="ECO:0000313" key="8">
    <source>
        <dbReference type="EMBL" id="QEE17339.1"/>
    </source>
</evidence>
<dbReference type="Proteomes" id="UP000321408">
    <property type="component" value="Chromosome"/>
</dbReference>
<dbReference type="RefSeq" id="WP_147664234.1">
    <property type="nucleotide sequence ID" value="NZ_CP042905.2"/>
</dbReference>
<evidence type="ECO:0000256" key="1">
    <source>
        <dbReference type="ARBA" id="ARBA00004651"/>
    </source>
</evidence>
<dbReference type="AlphaFoldDB" id="A0A5B9DDE9"/>
<evidence type="ECO:0000256" key="2">
    <source>
        <dbReference type="ARBA" id="ARBA00022475"/>
    </source>
</evidence>
<dbReference type="InterPro" id="IPR051258">
    <property type="entry name" value="Diverse_Substrate_Transporter"/>
</dbReference>
<keyword evidence="4 6" id="KW-1133">Transmembrane helix</keyword>
<dbReference type="EMBL" id="CP042905">
    <property type="protein sequence ID" value="QEE17339.1"/>
    <property type="molecule type" value="Genomic_DNA"/>
</dbReference>
<dbReference type="SUPFAM" id="SSF103481">
    <property type="entry name" value="Multidrug resistance efflux transporter EmrE"/>
    <property type="match status" value="2"/>
</dbReference>
<keyword evidence="2" id="KW-1003">Cell membrane</keyword>
<evidence type="ECO:0000313" key="9">
    <source>
        <dbReference type="Proteomes" id="UP000321408"/>
    </source>
</evidence>
<dbReference type="GO" id="GO:0005886">
    <property type="term" value="C:plasma membrane"/>
    <property type="evidence" value="ECO:0007669"/>
    <property type="project" value="UniProtKB-SubCell"/>
</dbReference>
<feature type="transmembrane region" description="Helical" evidence="6">
    <location>
        <begin position="76"/>
        <end position="97"/>
    </location>
</feature>
<dbReference type="PANTHER" id="PTHR42920">
    <property type="entry name" value="OS03G0707200 PROTEIN-RELATED"/>
    <property type="match status" value="1"/>
</dbReference>
<sequence length="311" mass="34671">MNTEIEHLSNSKQLKIGTILLIITTIIWGSTFIITNILTQIVPPMFYMGVRYLIGFIAFMPFLGRLKTFTKKQFKIGLIAGTLCWASFTFQTIGIQLTTATKSAFITGLNVIMIPIFLAIFYKKKVSKKIWISTFFALVGVSVLSFGGIEKPSIGDLLVLICDIFYALYVIYLGIHLKEIDTIGISIIIVFIIGFFSFILSFIFEDMNYIFGEGASSIFTYQNLGIMLYMGLIATTISNLTQNYGQTHIAPTKTAIIFSLEPLFATFFAILGKESLNLQIVIGAIFIFTGIVLSIEKKTNLDILPLNDSLN</sequence>
<name>A0A5B9DDE9_9ARCH</name>
<evidence type="ECO:0000256" key="5">
    <source>
        <dbReference type="ARBA" id="ARBA00023136"/>
    </source>
</evidence>
<protein>
    <submittedName>
        <fullName evidence="8">DMT family transporter</fullName>
    </submittedName>
</protein>
<feature type="transmembrane region" description="Helical" evidence="6">
    <location>
        <begin position="16"/>
        <end position="39"/>
    </location>
</feature>
<evidence type="ECO:0000259" key="7">
    <source>
        <dbReference type="Pfam" id="PF00892"/>
    </source>
</evidence>
<reference evidence="8 9" key="2">
    <citation type="journal article" date="2024" name="Int. J. Syst. Evol. Microbiol.">
        <title>Promethearchaeum syntrophicum gen. nov., sp. nov., an anaerobic, obligately syntrophic archaeon, the first isolate of the lineage 'Asgard' archaea, and proposal of the new archaeal phylum Promethearchaeota phyl. nov. and kingdom Promethearchaeati regn. nov.</title>
        <authorList>
            <person name="Imachi H."/>
            <person name="Nobu M.K."/>
            <person name="Kato S."/>
            <person name="Takaki Y."/>
            <person name="Miyazaki M."/>
            <person name="Miyata M."/>
            <person name="Ogawara M."/>
            <person name="Saito Y."/>
            <person name="Sakai S."/>
            <person name="Tahara Y.O."/>
            <person name="Takano Y."/>
            <person name="Tasumi E."/>
            <person name="Uematsu K."/>
            <person name="Yoshimura T."/>
            <person name="Itoh T."/>
            <person name="Ohkuma M."/>
            <person name="Takai K."/>
        </authorList>
    </citation>
    <scope>NUCLEOTIDE SEQUENCE [LARGE SCALE GENOMIC DNA]</scope>
    <source>
        <strain evidence="8 9">MK-D1</strain>
    </source>
</reference>
<comment type="subcellular location">
    <subcellularLocation>
        <location evidence="1">Cell membrane</location>
        <topology evidence="1">Multi-pass membrane protein</topology>
    </subcellularLocation>
</comment>
<accession>A0A5B9DDE9</accession>
<evidence type="ECO:0000256" key="6">
    <source>
        <dbReference type="SAM" id="Phobius"/>
    </source>
</evidence>
<organism evidence="8 9">
    <name type="scientific">Promethearchaeum syntrophicum</name>
    <dbReference type="NCBI Taxonomy" id="2594042"/>
    <lineage>
        <taxon>Archaea</taxon>
        <taxon>Promethearchaeati</taxon>
        <taxon>Promethearchaeota</taxon>
        <taxon>Promethearchaeia</taxon>
        <taxon>Promethearchaeales</taxon>
        <taxon>Promethearchaeaceae</taxon>
        <taxon>Promethearchaeum</taxon>
    </lineage>
</organism>
<evidence type="ECO:0000256" key="4">
    <source>
        <dbReference type="ARBA" id="ARBA00022989"/>
    </source>
</evidence>
<keyword evidence="3 6" id="KW-0812">Transmembrane</keyword>
<gene>
    <name evidence="8" type="ORF">DSAG12_03172</name>
</gene>
<evidence type="ECO:0000256" key="3">
    <source>
        <dbReference type="ARBA" id="ARBA00022692"/>
    </source>
</evidence>
<dbReference type="InterPro" id="IPR000620">
    <property type="entry name" value="EamA_dom"/>
</dbReference>
<feature type="transmembrane region" description="Helical" evidence="6">
    <location>
        <begin position="224"/>
        <end position="242"/>
    </location>
</feature>
<reference evidence="8 9" key="1">
    <citation type="journal article" date="2020" name="Nature">
        <title>Isolation of an archaeon at the prokaryote-eukaryote interface.</title>
        <authorList>
            <person name="Imachi H."/>
            <person name="Nobu M.K."/>
            <person name="Nakahara N."/>
            <person name="Morono Y."/>
            <person name="Ogawara M."/>
            <person name="Takaki Y."/>
            <person name="Takano Y."/>
            <person name="Uematsu K."/>
            <person name="Ikuta T."/>
            <person name="Ito M."/>
            <person name="Matsui Y."/>
            <person name="Miyazaki M."/>
            <person name="Murata K."/>
            <person name="Saito Y."/>
            <person name="Sakai S."/>
            <person name="Song C."/>
            <person name="Tasumi E."/>
            <person name="Yamanaka Y."/>
            <person name="Yamaguchi T."/>
            <person name="Kamagata Y."/>
            <person name="Tamaki H."/>
            <person name="Takai K."/>
        </authorList>
    </citation>
    <scope>NUCLEOTIDE SEQUENCE [LARGE SCALE GENOMIC DNA]</scope>
    <source>
        <strain evidence="8 9">MK-D1</strain>
    </source>
</reference>
<feature type="transmembrane region" description="Helical" evidence="6">
    <location>
        <begin position="154"/>
        <end position="175"/>
    </location>
</feature>